<keyword evidence="1" id="KW-0812">Transmembrane</keyword>
<keyword evidence="1" id="KW-0472">Membrane</keyword>
<dbReference type="AlphaFoldDB" id="A0AAU8NDM7"/>
<dbReference type="EMBL" id="CP159992">
    <property type="protein sequence ID" value="XCP96015.1"/>
    <property type="molecule type" value="Genomic_DNA"/>
</dbReference>
<dbReference type="Gene3D" id="2.60.40.3700">
    <property type="match status" value="1"/>
</dbReference>
<proteinExistence type="predicted"/>
<sequence length="180" mass="19936">MKKPLWIMVSAVIVIVLGTYITANKAGQENTEQAEMSDIPKLVEEISTGRTKPQSASISAAALMVTEADGRKVTYDLPEDQFFLSIAPYVQQTHPCEIHSLTGCQGEMADEEFTVTIQDSEGSTLMKNEVLQSGTNGFMDFWVPRDRTYLIRIEQGGKAAETQLSTYQTDQTCITTMQLI</sequence>
<protein>
    <submittedName>
        <fullName evidence="2">CueP family metal-binding protein</fullName>
    </submittedName>
</protein>
<keyword evidence="1" id="KW-1133">Transmembrane helix</keyword>
<evidence type="ECO:0000256" key="1">
    <source>
        <dbReference type="SAM" id="Phobius"/>
    </source>
</evidence>
<dbReference type="InterPro" id="IPR047808">
    <property type="entry name" value="CueP-like"/>
</dbReference>
<accession>A0AAU8NDM7</accession>
<reference evidence="2" key="1">
    <citation type="submission" date="2024-05" db="EMBL/GenBank/DDBJ databases">
        <title>Draft genome assemblies of 36 bacteria isolated from hibernating arctic ground squirrels.</title>
        <authorList>
            <person name="McKee H."/>
            <person name="Mullen L."/>
            <person name="Drown D.M."/>
            <person name="Duddleston K.N."/>
        </authorList>
    </citation>
    <scope>NUCLEOTIDE SEQUENCE</scope>
    <source>
        <strain evidence="2">AN1007</strain>
    </source>
</reference>
<feature type="transmembrane region" description="Helical" evidence="1">
    <location>
        <begin position="6"/>
        <end position="23"/>
    </location>
</feature>
<name>A0AAU8NDM7_9BACL</name>
<organism evidence="2">
    <name type="scientific">Paenibacillus sp. AN1007</name>
    <dbReference type="NCBI Taxonomy" id="3151385"/>
    <lineage>
        <taxon>Bacteria</taxon>
        <taxon>Bacillati</taxon>
        <taxon>Bacillota</taxon>
        <taxon>Bacilli</taxon>
        <taxon>Bacillales</taxon>
        <taxon>Paenibacillaceae</taxon>
        <taxon>Paenibacillus</taxon>
    </lineage>
</organism>
<gene>
    <name evidence="2" type="ORF">ABXS70_04680</name>
</gene>
<evidence type="ECO:0000313" key="2">
    <source>
        <dbReference type="EMBL" id="XCP96015.1"/>
    </source>
</evidence>
<dbReference type="Pfam" id="PF21172">
    <property type="entry name" value="CueP"/>
    <property type="match status" value="1"/>
</dbReference>
<dbReference type="NCBIfam" id="NF038094">
    <property type="entry name" value="CueP_fam"/>
    <property type="match status" value="1"/>
</dbReference>
<dbReference type="RefSeq" id="WP_342552243.1">
    <property type="nucleotide sequence ID" value="NZ_CP159992.1"/>
</dbReference>